<evidence type="ECO:0000313" key="3">
    <source>
        <dbReference type="Proteomes" id="UP001163823"/>
    </source>
</evidence>
<keyword evidence="3" id="KW-1185">Reference proteome</keyword>
<accession>A0AAD7L2D7</accession>
<sequence length="496" mass="56663">MGKTSESKIDDDSRWMESIKMILGASEYREACFIGSIQRVTDKHGKLINDEAYKPHVVSIGPLHHRGRSDLLAMEMHKWSYMSSLLQRNNLDDDKLDNLLEFHGRKILALEDVIRDSYGENITPDRYELAKLMLVDGCFVLELLLRLYQQNKKPSVPVNQEKKKLSIPDDPVDPILRNADMIASVARDLSLLENQIPFFVLKTLSGLIPDELKTTFNVAKQALNLFIPLVNPHQLAHAVHDDKLLSSSYGHLHHLLHKSCLSSCSIQKSSSTDQEATQELKYCATKLVAAGVKFGKSNESVKDIFQISFSNGELSIPQLQIQDTTECIFRNFIAWEKGRTDEEHGTIQHQFTSYALFFKGLICCPQDVELLCRSGIIYINGNGNGTSRSKEEELRTLFSRVTKGVLVGQFITDHYYCYGHLCDEMNKFYENKAFKKWHKILGHQWDCFAETVKLFWKHQIVILISDHFPDMWKTLGVIAAVMLLVLTILQTYYSAK</sequence>
<name>A0AAD7L2D7_QUISA</name>
<dbReference type="PANTHER" id="PTHR31170:SF20">
    <property type="entry name" value="DUF247 DOMAIN PROTEIN"/>
    <property type="match status" value="1"/>
</dbReference>
<organism evidence="2 3">
    <name type="scientific">Quillaja saponaria</name>
    <name type="common">Soap bark tree</name>
    <dbReference type="NCBI Taxonomy" id="32244"/>
    <lineage>
        <taxon>Eukaryota</taxon>
        <taxon>Viridiplantae</taxon>
        <taxon>Streptophyta</taxon>
        <taxon>Embryophyta</taxon>
        <taxon>Tracheophyta</taxon>
        <taxon>Spermatophyta</taxon>
        <taxon>Magnoliopsida</taxon>
        <taxon>eudicotyledons</taxon>
        <taxon>Gunneridae</taxon>
        <taxon>Pentapetalae</taxon>
        <taxon>rosids</taxon>
        <taxon>fabids</taxon>
        <taxon>Fabales</taxon>
        <taxon>Quillajaceae</taxon>
        <taxon>Quillaja</taxon>
    </lineage>
</organism>
<keyword evidence="1" id="KW-0812">Transmembrane</keyword>
<keyword evidence="1" id="KW-1133">Transmembrane helix</keyword>
<feature type="transmembrane region" description="Helical" evidence="1">
    <location>
        <begin position="471"/>
        <end position="493"/>
    </location>
</feature>
<dbReference type="KEGG" id="qsa:O6P43_026388"/>
<keyword evidence="1" id="KW-0472">Membrane</keyword>
<evidence type="ECO:0000256" key="1">
    <source>
        <dbReference type="SAM" id="Phobius"/>
    </source>
</evidence>
<reference evidence="2" key="1">
    <citation type="journal article" date="2023" name="Science">
        <title>Elucidation of the pathway for biosynthesis of saponin adjuvants from the soapbark tree.</title>
        <authorList>
            <person name="Reed J."/>
            <person name="Orme A."/>
            <person name="El-Demerdash A."/>
            <person name="Owen C."/>
            <person name="Martin L.B.B."/>
            <person name="Misra R.C."/>
            <person name="Kikuchi S."/>
            <person name="Rejzek M."/>
            <person name="Martin A.C."/>
            <person name="Harkess A."/>
            <person name="Leebens-Mack J."/>
            <person name="Louveau T."/>
            <person name="Stephenson M.J."/>
            <person name="Osbourn A."/>
        </authorList>
    </citation>
    <scope>NUCLEOTIDE SEQUENCE</scope>
    <source>
        <strain evidence="2">S10</strain>
    </source>
</reference>
<gene>
    <name evidence="2" type="ORF">O6P43_026388</name>
</gene>
<dbReference type="PANTHER" id="PTHR31170">
    <property type="entry name" value="BNAC04G53230D PROTEIN"/>
    <property type="match status" value="1"/>
</dbReference>
<dbReference type="Proteomes" id="UP001163823">
    <property type="component" value="Chromosome 11"/>
</dbReference>
<dbReference type="InterPro" id="IPR004158">
    <property type="entry name" value="DUF247_pln"/>
</dbReference>
<dbReference type="EMBL" id="JARAOO010000011">
    <property type="protein sequence ID" value="KAJ7950162.1"/>
    <property type="molecule type" value="Genomic_DNA"/>
</dbReference>
<protein>
    <submittedName>
        <fullName evidence="2">UPF0481 protein</fullName>
    </submittedName>
</protein>
<proteinExistence type="predicted"/>
<dbReference type="Pfam" id="PF03140">
    <property type="entry name" value="DUF247"/>
    <property type="match status" value="1"/>
</dbReference>
<comment type="caution">
    <text evidence="2">The sequence shown here is derived from an EMBL/GenBank/DDBJ whole genome shotgun (WGS) entry which is preliminary data.</text>
</comment>
<evidence type="ECO:0000313" key="2">
    <source>
        <dbReference type="EMBL" id="KAJ7950162.1"/>
    </source>
</evidence>
<dbReference type="AlphaFoldDB" id="A0AAD7L2D7"/>